<feature type="domain" description="Metallo-beta-lactamase" evidence="2">
    <location>
        <begin position="84"/>
        <end position="284"/>
    </location>
</feature>
<comment type="caution">
    <text evidence="3">The sequence shown here is derived from an EMBL/GenBank/DDBJ whole genome shotgun (WGS) entry which is preliminary data.</text>
</comment>
<gene>
    <name evidence="3" type="ORF">ABR85_06165</name>
</gene>
<dbReference type="EMBL" id="LICD01000157">
    <property type="protein sequence ID" value="KRO79598.1"/>
    <property type="molecule type" value="Genomic_DNA"/>
</dbReference>
<dbReference type="SUPFAM" id="SSF56281">
    <property type="entry name" value="Metallo-hydrolase/oxidoreductase"/>
    <property type="match status" value="1"/>
</dbReference>
<evidence type="ECO:0000256" key="1">
    <source>
        <dbReference type="SAM" id="SignalP"/>
    </source>
</evidence>
<organism evidence="3 4">
    <name type="scientific">OM182 bacterium BACL3 MAG-120619-bin3</name>
    <dbReference type="NCBI Taxonomy" id="1655593"/>
    <lineage>
        <taxon>Bacteria</taxon>
        <taxon>Pseudomonadati</taxon>
        <taxon>Pseudomonadota</taxon>
        <taxon>Gammaproteobacteria</taxon>
        <taxon>OMG group</taxon>
        <taxon>OM182 clade</taxon>
    </lineage>
</organism>
<dbReference type="Pfam" id="PF12706">
    <property type="entry name" value="Lactamase_B_2"/>
    <property type="match status" value="1"/>
</dbReference>
<protein>
    <submittedName>
        <fullName evidence="3">Pyrroloquinoline quinone biosynthesis protein PqqB</fullName>
    </submittedName>
</protein>
<reference evidence="3 4" key="1">
    <citation type="submission" date="2015-10" db="EMBL/GenBank/DDBJ databases">
        <title>Metagenome-Assembled Genomes uncover a global brackish microbiome.</title>
        <authorList>
            <person name="Hugerth L.W."/>
            <person name="Larsson J."/>
            <person name="Alneberg J."/>
            <person name="Lindh M.V."/>
            <person name="Legrand C."/>
            <person name="Pinhassi J."/>
            <person name="Andersson A.F."/>
        </authorList>
    </citation>
    <scope>NUCLEOTIDE SEQUENCE [LARGE SCALE GENOMIC DNA]</scope>
    <source>
        <strain evidence="3">BACL22 MAG-120619-bin3</strain>
    </source>
</reference>
<dbReference type="Proteomes" id="UP000051242">
    <property type="component" value="Unassembled WGS sequence"/>
</dbReference>
<sequence length="317" mass="35069">MRKLIISLILITYSLVVSALVSAQVTMSAQETPYLFILGVAQDAGYPQVGCYQPHCMPGWENPSQRRTATSLALLDPVQNLSYLFEATPHLPEQLYALQKEAPTTRTGLDGVFLTHAHIGHYAGLMHFGREAMNAQGLPVYAMPVMSAYLRNNGPWSQLVALNNVALMPLGDNRPVALTTALSVTPMLVPHRDEFSETVGYRIEGPNKSALFIPDINKWADWDTDIAALLKTVDYALLDATFFADGELGNRDMSQIPHPFVAESMALFSVLPTEERDKVWFIHFNHTNPLLDLKSPESLRVIGAGYHIATEGLRLPL</sequence>
<accession>A0A0R2SXS5</accession>
<evidence type="ECO:0000313" key="4">
    <source>
        <dbReference type="Proteomes" id="UP000051242"/>
    </source>
</evidence>
<name>A0A0R2SXS5_9GAMM</name>
<dbReference type="InterPro" id="IPR001279">
    <property type="entry name" value="Metallo-B-lactamas"/>
</dbReference>
<feature type="signal peptide" evidence="1">
    <location>
        <begin position="1"/>
        <end position="19"/>
    </location>
</feature>
<evidence type="ECO:0000313" key="3">
    <source>
        <dbReference type="EMBL" id="KRO79598.1"/>
    </source>
</evidence>
<feature type="chain" id="PRO_5006424118" evidence="1">
    <location>
        <begin position="20"/>
        <end position="317"/>
    </location>
</feature>
<proteinExistence type="predicted"/>
<dbReference type="InterPro" id="IPR036866">
    <property type="entry name" value="RibonucZ/Hydroxyglut_hydro"/>
</dbReference>
<dbReference type="AlphaFoldDB" id="A0A0R2SXS5"/>
<dbReference type="Gene3D" id="3.60.15.10">
    <property type="entry name" value="Ribonuclease Z/Hydroxyacylglutathione hydrolase-like"/>
    <property type="match status" value="1"/>
</dbReference>
<evidence type="ECO:0000259" key="2">
    <source>
        <dbReference type="Pfam" id="PF12706"/>
    </source>
</evidence>
<keyword evidence="1" id="KW-0732">Signal</keyword>